<evidence type="ECO:0000256" key="2">
    <source>
        <dbReference type="ARBA" id="ARBA00022801"/>
    </source>
</evidence>
<dbReference type="EMBL" id="CP000891">
    <property type="protein sequence ID" value="ABX47854.1"/>
    <property type="molecule type" value="Genomic_DNA"/>
</dbReference>
<sequence>MDGSLNWVKFETGEALNYLTFIESEVIPFVETHYRATPNHRTLAGQSLGGSFGVLALLTKPQLFENYILTSPSLWIHDR</sequence>
<protein>
    <submittedName>
        <fullName evidence="3">Putative esterase</fullName>
    </submittedName>
</protein>
<dbReference type="SUPFAM" id="SSF53474">
    <property type="entry name" value="alpha/beta-Hydrolases"/>
    <property type="match status" value="1"/>
</dbReference>
<proteinExistence type="inferred from homology"/>
<dbReference type="KEGG" id="sbn:Sbal195_0676"/>
<name>A9L0C5_SHEB9</name>
<comment type="similarity">
    <text evidence="1">Belongs to the esterase D family.</text>
</comment>
<evidence type="ECO:0000313" key="3">
    <source>
        <dbReference type="EMBL" id="ABX47854.1"/>
    </source>
</evidence>
<keyword evidence="2" id="KW-0378">Hydrolase</keyword>
<dbReference type="InterPro" id="IPR029058">
    <property type="entry name" value="AB_hydrolase_fold"/>
</dbReference>
<dbReference type="InterPro" id="IPR052558">
    <property type="entry name" value="Siderophore_Hydrolase_D"/>
</dbReference>
<dbReference type="GO" id="GO:0016788">
    <property type="term" value="F:hydrolase activity, acting on ester bonds"/>
    <property type="evidence" value="ECO:0007669"/>
    <property type="project" value="TreeGrafter"/>
</dbReference>
<dbReference type="PANTHER" id="PTHR40841">
    <property type="entry name" value="SIDEROPHORE TRIACETYLFUSARININE C ESTERASE"/>
    <property type="match status" value="1"/>
</dbReference>
<organism evidence="3 4">
    <name type="scientific">Shewanella baltica (strain OS195)</name>
    <dbReference type="NCBI Taxonomy" id="399599"/>
    <lineage>
        <taxon>Bacteria</taxon>
        <taxon>Pseudomonadati</taxon>
        <taxon>Pseudomonadota</taxon>
        <taxon>Gammaproteobacteria</taxon>
        <taxon>Alteromonadales</taxon>
        <taxon>Shewanellaceae</taxon>
        <taxon>Shewanella</taxon>
    </lineage>
</organism>
<dbReference type="PANTHER" id="PTHR40841:SF2">
    <property type="entry name" value="SIDEROPHORE-DEGRADING ESTERASE (EUROFUNG)"/>
    <property type="match status" value="1"/>
</dbReference>
<accession>A9L0C5</accession>
<evidence type="ECO:0000313" key="4">
    <source>
        <dbReference type="Proteomes" id="UP000000770"/>
    </source>
</evidence>
<evidence type="ECO:0000256" key="1">
    <source>
        <dbReference type="ARBA" id="ARBA00005622"/>
    </source>
</evidence>
<dbReference type="GeneID" id="23676723"/>
<reference evidence="3 4" key="1">
    <citation type="submission" date="2007-11" db="EMBL/GenBank/DDBJ databases">
        <title>Complete sequence of chromosome of Shewanella baltica OS195.</title>
        <authorList>
            <consortium name="US DOE Joint Genome Institute"/>
            <person name="Copeland A."/>
            <person name="Lucas S."/>
            <person name="Lapidus A."/>
            <person name="Barry K."/>
            <person name="Glavina del Rio T."/>
            <person name="Dalin E."/>
            <person name="Tice H."/>
            <person name="Pitluck S."/>
            <person name="Chain P."/>
            <person name="Malfatti S."/>
            <person name="Shin M."/>
            <person name="Vergez L."/>
            <person name="Schmutz J."/>
            <person name="Larimer F."/>
            <person name="Land M."/>
            <person name="Hauser L."/>
            <person name="Kyrpides N."/>
            <person name="Kim E."/>
            <person name="Brettar I."/>
            <person name="Rodrigues J."/>
            <person name="Konstantinidis K."/>
            <person name="Klappenbach J."/>
            <person name="Hofle M."/>
            <person name="Tiedje J."/>
            <person name="Richardson P."/>
        </authorList>
    </citation>
    <scope>NUCLEOTIDE SEQUENCE [LARGE SCALE GENOMIC DNA]</scope>
    <source>
        <strain evidence="3 4">OS195</strain>
    </source>
</reference>
<gene>
    <name evidence="3" type="ordered locus">Sbal195_0676</name>
</gene>
<dbReference type="HOGENOM" id="CLU_2604105_0_0_6"/>
<dbReference type="Proteomes" id="UP000000770">
    <property type="component" value="Chromosome"/>
</dbReference>
<dbReference type="Gene3D" id="3.40.50.1820">
    <property type="entry name" value="alpha/beta hydrolase"/>
    <property type="match status" value="1"/>
</dbReference>
<dbReference type="RefSeq" id="WP_006086109.1">
    <property type="nucleotide sequence ID" value="NC_009997.1"/>
</dbReference>
<dbReference type="AlphaFoldDB" id="A9L0C5"/>
<dbReference type="InterPro" id="IPR000801">
    <property type="entry name" value="Esterase-like"/>
</dbReference>
<dbReference type="Pfam" id="PF00756">
    <property type="entry name" value="Esterase"/>
    <property type="match status" value="1"/>
</dbReference>